<dbReference type="PRINTS" id="PR00035">
    <property type="entry name" value="HTHGNTR"/>
</dbReference>
<dbReference type="InterPro" id="IPR036388">
    <property type="entry name" value="WH-like_DNA-bd_sf"/>
</dbReference>
<dbReference type="EMBL" id="BOMB01000028">
    <property type="protein sequence ID" value="GID13957.1"/>
    <property type="molecule type" value="Genomic_DNA"/>
</dbReference>
<dbReference type="SUPFAM" id="SSF48008">
    <property type="entry name" value="GntR ligand-binding domain-like"/>
    <property type="match status" value="1"/>
</dbReference>
<dbReference type="AlphaFoldDB" id="A0A8J3NEE7"/>
<dbReference type="PROSITE" id="PS50949">
    <property type="entry name" value="HTH_GNTR"/>
    <property type="match status" value="1"/>
</dbReference>
<dbReference type="InterPro" id="IPR036390">
    <property type="entry name" value="WH_DNA-bd_sf"/>
</dbReference>
<evidence type="ECO:0000256" key="3">
    <source>
        <dbReference type="ARBA" id="ARBA00023163"/>
    </source>
</evidence>
<reference evidence="5" key="1">
    <citation type="submission" date="2021-01" db="EMBL/GenBank/DDBJ databases">
        <title>Whole genome shotgun sequence of Actinocatenispora rupis NBRC 107355.</title>
        <authorList>
            <person name="Komaki H."/>
            <person name="Tamura T."/>
        </authorList>
    </citation>
    <scope>NUCLEOTIDE SEQUENCE</scope>
    <source>
        <strain evidence="5">NBRC 107355</strain>
    </source>
</reference>
<dbReference type="PANTHER" id="PTHR43537">
    <property type="entry name" value="TRANSCRIPTIONAL REGULATOR, GNTR FAMILY"/>
    <property type="match status" value="1"/>
</dbReference>
<dbReference type="Gene3D" id="1.20.120.530">
    <property type="entry name" value="GntR ligand-binding domain-like"/>
    <property type="match status" value="1"/>
</dbReference>
<dbReference type="PANTHER" id="PTHR43537:SF5">
    <property type="entry name" value="UXU OPERON TRANSCRIPTIONAL REGULATOR"/>
    <property type="match status" value="1"/>
</dbReference>
<name>A0A8J3NEE7_9ACTN</name>
<evidence type="ECO:0000256" key="2">
    <source>
        <dbReference type="ARBA" id="ARBA00023125"/>
    </source>
</evidence>
<evidence type="ECO:0000313" key="6">
    <source>
        <dbReference type="Proteomes" id="UP000612808"/>
    </source>
</evidence>
<accession>A0A8J3NEE7</accession>
<dbReference type="GO" id="GO:0003700">
    <property type="term" value="F:DNA-binding transcription factor activity"/>
    <property type="evidence" value="ECO:0007669"/>
    <property type="project" value="InterPro"/>
</dbReference>
<proteinExistence type="predicted"/>
<dbReference type="Gene3D" id="1.10.10.10">
    <property type="entry name" value="Winged helix-like DNA-binding domain superfamily/Winged helix DNA-binding domain"/>
    <property type="match status" value="1"/>
</dbReference>
<dbReference type="InterPro" id="IPR008920">
    <property type="entry name" value="TF_FadR/GntR_C"/>
</dbReference>
<dbReference type="SUPFAM" id="SSF46785">
    <property type="entry name" value="Winged helix' DNA-binding domain"/>
    <property type="match status" value="1"/>
</dbReference>
<dbReference type="Pfam" id="PF00392">
    <property type="entry name" value="GntR"/>
    <property type="match status" value="1"/>
</dbReference>
<protein>
    <submittedName>
        <fullName evidence="5">GntR family transcriptional regulator</fullName>
    </submittedName>
</protein>
<dbReference type="GO" id="GO:0003677">
    <property type="term" value="F:DNA binding"/>
    <property type="evidence" value="ECO:0007669"/>
    <property type="project" value="UniProtKB-KW"/>
</dbReference>
<dbReference type="Proteomes" id="UP000612808">
    <property type="component" value="Unassembled WGS sequence"/>
</dbReference>
<dbReference type="InterPro" id="IPR000524">
    <property type="entry name" value="Tscrpt_reg_HTH_GntR"/>
</dbReference>
<dbReference type="InterPro" id="IPR011711">
    <property type="entry name" value="GntR_C"/>
</dbReference>
<sequence>MRVTIAEPQPEQCERMSYGYTRDEPLMDPPDALADPLAMRLAEIIQGVRPGGRLPSERTLATDLGVSRTALRDRLRFLESAGILRRRSGSGTYVEALNPHALTRTLGVAVTFSGLPADSLFAALDALDRQITREAAGNADRGQLAHLLQALNGMREIGQPGRALAAHQRFHDAMADAAANPALSFLRAGVLGALRNARLVWPDRPDSADVDVPPGMYERHRRIYQAIAGHDPIGATAAFDAEHA</sequence>
<evidence type="ECO:0000313" key="5">
    <source>
        <dbReference type="EMBL" id="GID13957.1"/>
    </source>
</evidence>
<gene>
    <name evidence="5" type="ORF">Aru02nite_48460</name>
</gene>
<keyword evidence="3" id="KW-0804">Transcription</keyword>
<keyword evidence="2" id="KW-0238">DNA-binding</keyword>
<dbReference type="CDD" id="cd07377">
    <property type="entry name" value="WHTH_GntR"/>
    <property type="match status" value="1"/>
</dbReference>
<keyword evidence="6" id="KW-1185">Reference proteome</keyword>
<dbReference type="SMART" id="SM00895">
    <property type="entry name" value="FCD"/>
    <property type="match status" value="1"/>
</dbReference>
<evidence type="ECO:0000259" key="4">
    <source>
        <dbReference type="PROSITE" id="PS50949"/>
    </source>
</evidence>
<evidence type="ECO:0000256" key="1">
    <source>
        <dbReference type="ARBA" id="ARBA00023015"/>
    </source>
</evidence>
<keyword evidence="1" id="KW-0805">Transcription regulation</keyword>
<comment type="caution">
    <text evidence="5">The sequence shown here is derived from an EMBL/GenBank/DDBJ whole genome shotgun (WGS) entry which is preliminary data.</text>
</comment>
<dbReference type="Pfam" id="PF07729">
    <property type="entry name" value="FCD"/>
    <property type="match status" value="1"/>
</dbReference>
<dbReference type="SMART" id="SM00345">
    <property type="entry name" value="HTH_GNTR"/>
    <property type="match status" value="1"/>
</dbReference>
<organism evidence="5 6">
    <name type="scientific">Actinocatenispora rupis</name>
    <dbReference type="NCBI Taxonomy" id="519421"/>
    <lineage>
        <taxon>Bacteria</taxon>
        <taxon>Bacillati</taxon>
        <taxon>Actinomycetota</taxon>
        <taxon>Actinomycetes</taxon>
        <taxon>Micromonosporales</taxon>
        <taxon>Micromonosporaceae</taxon>
        <taxon>Actinocatenispora</taxon>
    </lineage>
</organism>
<feature type="domain" description="HTH gntR-type" evidence="4">
    <location>
        <begin position="27"/>
        <end position="97"/>
    </location>
</feature>